<organism evidence="1 2">
    <name type="scientific">Aaosphaeria arxii CBS 175.79</name>
    <dbReference type="NCBI Taxonomy" id="1450172"/>
    <lineage>
        <taxon>Eukaryota</taxon>
        <taxon>Fungi</taxon>
        <taxon>Dikarya</taxon>
        <taxon>Ascomycota</taxon>
        <taxon>Pezizomycotina</taxon>
        <taxon>Dothideomycetes</taxon>
        <taxon>Pleosporomycetidae</taxon>
        <taxon>Pleosporales</taxon>
        <taxon>Pleosporales incertae sedis</taxon>
        <taxon>Aaosphaeria</taxon>
    </lineage>
</organism>
<accession>A0A6A5Y7E5</accession>
<dbReference type="AlphaFoldDB" id="A0A6A5Y7E5"/>
<dbReference type="RefSeq" id="XP_033389821.1">
    <property type="nucleotide sequence ID" value="XM_033526633.1"/>
</dbReference>
<name>A0A6A5Y7E5_9PLEO</name>
<dbReference type="Proteomes" id="UP000799778">
    <property type="component" value="Unassembled WGS sequence"/>
</dbReference>
<gene>
    <name evidence="1" type="ORF">BU24DRAFT_417121</name>
</gene>
<protein>
    <submittedName>
        <fullName evidence="1">Uncharacterized protein</fullName>
    </submittedName>
</protein>
<proteinExistence type="predicted"/>
<dbReference type="EMBL" id="ML978066">
    <property type="protein sequence ID" value="KAF2021482.1"/>
    <property type="molecule type" value="Genomic_DNA"/>
</dbReference>
<evidence type="ECO:0000313" key="1">
    <source>
        <dbReference type="EMBL" id="KAF2021482.1"/>
    </source>
</evidence>
<keyword evidence="2" id="KW-1185">Reference proteome</keyword>
<evidence type="ECO:0000313" key="2">
    <source>
        <dbReference type="Proteomes" id="UP000799778"/>
    </source>
</evidence>
<reference evidence="1" key="1">
    <citation type="journal article" date="2020" name="Stud. Mycol.">
        <title>101 Dothideomycetes genomes: a test case for predicting lifestyles and emergence of pathogens.</title>
        <authorList>
            <person name="Haridas S."/>
            <person name="Albert R."/>
            <person name="Binder M."/>
            <person name="Bloem J."/>
            <person name="Labutti K."/>
            <person name="Salamov A."/>
            <person name="Andreopoulos B."/>
            <person name="Baker S."/>
            <person name="Barry K."/>
            <person name="Bills G."/>
            <person name="Bluhm B."/>
            <person name="Cannon C."/>
            <person name="Castanera R."/>
            <person name="Culley D."/>
            <person name="Daum C."/>
            <person name="Ezra D."/>
            <person name="Gonzalez J."/>
            <person name="Henrissat B."/>
            <person name="Kuo A."/>
            <person name="Liang C."/>
            <person name="Lipzen A."/>
            <person name="Lutzoni F."/>
            <person name="Magnuson J."/>
            <person name="Mondo S."/>
            <person name="Nolan M."/>
            <person name="Ohm R."/>
            <person name="Pangilinan J."/>
            <person name="Park H.-J."/>
            <person name="Ramirez L."/>
            <person name="Alfaro M."/>
            <person name="Sun H."/>
            <person name="Tritt A."/>
            <person name="Yoshinaga Y."/>
            <person name="Zwiers L.-H."/>
            <person name="Turgeon B."/>
            <person name="Goodwin S."/>
            <person name="Spatafora J."/>
            <person name="Crous P."/>
            <person name="Grigoriev I."/>
        </authorList>
    </citation>
    <scope>NUCLEOTIDE SEQUENCE</scope>
    <source>
        <strain evidence="1">CBS 175.79</strain>
    </source>
</reference>
<dbReference type="OrthoDB" id="194443at2759"/>
<dbReference type="GeneID" id="54284030"/>
<sequence>MEDVELFDIFVTWLYCSTMRFSSGSSYSLMDIVKEWKSANNRTVNDCDGTLMQLHYFGKLYHIPNLQRDALDALHDWYTSSNMPSPQWSTLVDHYIAAPKASLLRQMLVDVFCRYHIANIDIMVEESTLLMEAGMEFQAAAFRRYSQVMSKVMGGSLDPMYDLNLCVYHEHANVQEREQCPRRSQKYDKSVYPGIV</sequence>